<dbReference type="CDD" id="cd11614">
    <property type="entry name" value="SAF_CpaB_FlgA_like"/>
    <property type="match status" value="1"/>
</dbReference>
<comment type="subcellular location">
    <subcellularLocation>
        <location evidence="1 4">Periplasm</location>
    </subcellularLocation>
</comment>
<protein>
    <recommendedName>
        <fullName evidence="4">Flagella basal body P-ring formation protein FlgA</fullName>
    </recommendedName>
</protein>
<sequence length="240" mass="26749">MLKNIIILIFLSLFFFTGYCSGDSKDLIDSKIESSIKKFVFSKKPEWAKEQISVNFIKTQALMDICDGRENIEITIPEDYKLSKIMTHMIIPFVVSSNKVDLGKEYLQVDIGIFKNIVVAKKKIMKGSIVSAEDIGLENKNVSSLQQNYYASMKDVLTKVAKGNISEGAILYSWMLKLKPVIAKGEKVTILVPVETLLVEAFGIALEDGQTGDIIKVKRDNSKETFNAVVLNNGVVKVSL</sequence>
<keyword evidence="2" id="KW-0732">Signal</keyword>
<keyword evidence="6" id="KW-0282">Flagellum</keyword>
<keyword evidence="3 4" id="KW-0574">Periplasm</keyword>
<evidence type="ECO:0000256" key="3">
    <source>
        <dbReference type="ARBA" id="ARBA00022764"/>
    </source>
</evidence>
<evidence type="ECO:0000256" key="2">
    <source>
        <dbReference type="ARBA" id="ARBA00022729"/>
    </source>
</evidence>
<accession>A0A1F4S797</accession>
<dbReference type="AlphaFoldDB" id="A0A1F4S797"/>
<dbReference type="Gene3D" id="3.90.1210.10">
    <property type="entry name" value="Antifreeze-like/N-acetylneuraminic acid synthase C-terminal domain"/>
    <property type="match status" value="1"/>
</dbReference>
<dbReference type="PANTHER" id="PTHR36307">
    <property type="entry name" value="FLAGELLA BASAL BODY P-RING FORMATION PROTEIN FLGA"/>
    <property type="match status" value="1"/>
</dbReference>
<dbReference type="Proteomes" id="UP000177905">
    <property type="component" value="Unassembled WGS sequence"/>
</dbReference>
<dbReference type="SMART" id="SM00858">
    <property type="entry name" value="SAF"/>
    <property type="match status" value="1"/>
</dbReference>
<organism evidence="6 7">
    <name type="scientific">candidate division WOR-1 bacterium RIFOXYB2_FULL_36_35</name>
    <dbReference type="NCBI Taxonomy" id="1802578"/>
    <lineage>
        <taxon>Bacteria</taxon>
        <taxon>Bacillati</taxon>
        <taxon>Saganbacteria</taxon>
    </lineage>
</organism>
<evidence type="ECO:0000313" key="7">
    <source>
        <dbReference type="Proteomes" id="UP000177905"/>
    </source>
</evidence>
<evidence type="ECO:0000256" key="1">
    <source>
        <dbReference type="ARBA" id="ARBA00004418"/>
    </source>
</evidence>
<reference evidence="6 7" key="1">
    <citation type="journal article" date="2016" name="Nat. Commun.">
        <title>Thousands of microbial genomes shed light on interconnected biogeochemical processes in an aquifer system.</title>
        <authorList>
            <person name="Anantharaman K."/>
            <person name="Brown C.T."/>
            <person name="Hug L.A."/>
            <person name="Sharon I."/>
            <person name="Castelle C.J."/>
            <person name="Probst A.J."/>
            <person name="Thomas B.C."/>
            <person name="Singh A."/>
            <person name="Wilkins M.J."/>
            <person name="Karaoz U."/>
            <person name="Brodie E.L."/>
            <person name="Williams K.H."/>
            <person name="Hubbard S.S."/>
            <person name="Banfield J.F."/>
        </authorList>
    </citation>
    <scope>NUCLEOTIDE SEQUENCE [LARGE SCALE GENOMIC DNA]</scope>
</reference>
<proteinExistence type="inferred from homology"/>
<comment type="caution">
    <text evidence="6">The sequence shown here is derived from an EMBL/GenBank/DDBJ whole genome shotgun (WGS) entry which is preliminary data.</text>
</comment>
<dbReference type="InterPro" id="IPR017585">
    <property type="entry name" value="SAF_FlgA"/>
</dbReference>
<dbReference type="Gene3D" id="2.30.30.760">
    <property type="match status" value="1"/>
</dbReference>
<dbReference type="GO" id="GO:0044780">
    <property type="term" value="P:bacterial-type flagellum assembly"/>
    <property type="evidence" value="ECO:0007669"/>
    <property type="project" value="InterPro"/>
</dbReference>
<evidence type="ECO:0000256" key="4">
    <source>
        <dbReference type="RuleBase" id="RU362063"/>
    </source>
</evidence>
<keyword evidence="6" id="KW-0969">Cilium</keyword>
<dbReference type="GO" id="GO:0042597">
    <property type="term" value="C:periplasmic space"/>
    <property type="evidence" value="ECO:0007669"/>
    <property type="project" value="UniProtKB-SubCell"/>
</dbReference>
<comment type="function">
    <text evidence="4">Involved in the assembly process of the P-ring formation. It may associate with FlgF on the rod constituting a structure essential for the P-ring assembly or may act as a modulator protein for the P-ring assembly.</text>
</comment>
<keyword evidence="6" id="KW-0966">Cell projection</keyword>
<keyword evidence="4" id="KW-1005">Bacterial flagellum biogenesis</keyword>
<dbReference type="Pfam" id="PF13144">
    <property type="entry name" value="ChapFlgA"/>
    <property type="match status" value="1"/>
</dbReference>
<dbReference type="InterPro" id="IPR013974">
    <property type="entry name" value="SAF"/>
</dbReference>
<evidence type="ECO:0000313" key="6">
    <source>
        <dbReference type="EMBL" id="OGC16325.1"/>
    </source>
</evidence>
<name>A0A1F4S797_UNCSA</name>
<dbReference type="NCBIfam" id="TIGR03170">
    <property type="entry name" value="flgA_cterm"/>
    <property type="match status" value="1"/>
</dbReference>
<feature type="domain" description="SAF" evidence="5">
    <location>
        <begin position="115"/>
        <end position="177"/>
    </location>
</feature>
<gene>
    <name evidence="6" type="ORF">A2290_04430</name>
</gene>
<comment type="similarity">
    <text evidence="4">Belongs to the FlgA family.</text>
</comment>
<evidence type="ECO:0000259" key="5">
    <source>
        <dbReference type="SMART" id="SM00858"/>
    </source>
</evidence>
<dbReference type="PANTHER" id="PTHR36307:SF1">
    <property type="entry name" value="FLAGELLA BASAL BODY P-RING FORMATION PROTEIN FLGA"/>
    <property type="match status" value="1"/>
</dbReference>
<dbReference type="InterPro" id="IPR039246">
    <property type="entry name" value="Flagellar_FlgA"/>
</dbReference>
<dbReference type="EMBL" id="MEUA01000010">
    <property type="protein sequence ID" value="OGC16325.1"/>
    <property type="molecule type" value="Genomic_DNA"/>
</dbReference>